<evidence type="ECO:0000313" key="4">
    <source>
        <dbReference type="Proteomes" id="UP000663866"/>
    </source>
</evidence>
<keyword evidence="1" id="KW-0677">Repeat</keyword>
<gene>
    <name evidence="3" type="ORF">OVN521_LOCUS28531</name>
</gene>
<dbReference type="InterPro" id="IPR052201">
    <property type="entry name" value="LRR-containing_regulator"/>
</dbReference>
<evidence type="ECO:0000313" key="3">
    <source>
        <dbReference type="EMBL" id="CAF4241386.1"/>
    </source>
</evidence>
<protein>
    <recommendedName>
        <fullName evidence="2">F-box domain-containing protein</fullName>
    </recommendedName>
</protein>
<dbReference type="Proteomes" id="UP000663866">
    <property type="component" value="Unassembled WGS sequence"/>
</dbReference>
<feature type="domain" description="F-box" evidence="2">
    <location>
        <begin position="2"/>
        <end position="53"/>
    </location>
</feature>
<name>A0A820E1P8_9BILA</name>
<sequence length="173" mass="19733">MPSSLLELPIELVYRIMDCLDQLTILCSMRDVCMRLNTIIEIYNRNKETFSTLDVKRQQIGAIGGRYFFDALRTNTTITTLCWHQNTIEARGTQHLAHTLLDDMNTKTINLDDYNIAPLRAEQLADALQTNTVIINLFSFFLTLTTFGLEMNQMGEEGAKYLADGLRTNMVIS</sequence>
<proteinExistence type="predicted"/>
<dbReference type="PANTHER" id="PTHR24111:SF0">
    <property type="entry name" value="LEUCINE-RICH REPEAT-CONTAINING PROTEIN"/>
    <property type="match status" value="1"/>
</dbReference>
<comment type="caution">
    <text evidence="3">The sequence shown here is derived from an EMBL/GenBank/DDBJ whole genome shotgun (WGS) entry which is preliminary data.</text>
</comment>
<evidence type="ECO:0000259" key="2">
    <source>
        <dbReference type="PROSITE" id="PS50181"/>
    </source>
</evidence>
<dbReference type="PROSITE" id="PS50181">
    <property type="entry name" value="FBOX"/>
    <property type="match status" value="1"/>
</dbReference>
<reference evidence="3" key="1">
    <citation type="submission" date="2021-02" db="EMBL/GenBank/DDBJ databases">
        <authorList>
            <person name="Nowell W R."/>
        </authorList>
    </citation>
    <scope>NUCLEOTIDE SEQUENCE</scope>
</reference>
<dbReference type="InterPro" id="IPR001810">
    <property type="entry name" value="F-box_dom"/>
</dbReference>
<dbReference type="PANTHER" id="PTHR24111">
    <property type="entry name" value="LEUCINE-RICH REPEAT-CONTAINING PROTEIN 34"/>
    <property type="match status" value="1"/>
</dbReference>
<dbReference type="SUPFAM" id="SSF52047">
    <property type="entry name" value="RNI-like"/>
    <property type="match status" value="1"/>
</dbReference>
<accession>A0A820E1P8</accession>
<organism evidence="3 4">
    <name type="scientific">Rotaria magnacalcarata</name>
    <dbReference type="NCBI Taxonomy" id="392030"/>
    <lineage>
        <taxon>Eukaryota</taxon>
        <taxon>Metazoa</taxon>
        <taxon>Spiralia</taxon>
        <taxon>Gnathifera</taxon>
        <taxon>Rotifera</taxon>
        <taxon>Eurotatoria</taxon>
        <taxon>Bdelloidea</taxon>
        <taxon>Philodinida</taxon>
        <taxon>Philodinidae</taxon>
        <taxon>Rotaria</taxon>
    </lineage>
</organism>
<keyword evidence="4" id="KW-1185">Reference proteome</keyword>
<dbReference type="InterPro" id="IPR032675">
    <property type="entry name" value="LRR_dom_sf"/>
</dbReference>
<dbReference type="EMBL" id="CAJOBG010008351">
    <property type="protein sequence ID" value="CAF4241386.1"/>
    <property type="molecule type" value="Genomic_DNA"/>
</dbReference>
<dbReference type="Gene3D" id="3.80.10.10">
    <property type="entry name" value="Ribonuclease Inhibitor"/>
    <property type="match status" value="1"/>
</dbReference>
<feature type="non-terminal residue" evidence="3">
    <location>
        <position position="1"/>
    </location>
</feature>
<evidence type="ECO:0000256" key="1">
    <source>
        <dbReference type="ARBA" id="ARBA00022737"/>
    </source>
</evidence>
<dbReference type="AlphaFoldDB" id="A0A820E1P8"/>